<protein>
    <recommendedName>
        <fullName evidence="3">Methyltransferase-like protein 13</fullName>
    </recommendedName>
</protein>
<dbReference type="KEGG" id="nai:NECAME_03682"/>
<accession>W2T132</accession>
<dbReference type="EMBL" id="KI660278">
    <property type="protein sequence ID" value="ETN75710.1"/>
    <property type="molecule type" value="Genomic_DNA"/>
</dbReference>
<evidence type="ECO:0008006" key="3">
    <source>
        <dbReference type="Google" id="ProtNLM"/>
    </source>
</evidence>
<name>W2T132_NECAM</name>
<dbReference type="SUPFAM" id="SSF53335">
    <property type="entry name" value="S-adenosyl-L-methionine-dependent methyltransferases"/>
    <property type="match status" value="1"/>
</dbReference>
<dbReference type="OMA" id="CSHRKNW"/>
<evidence type="ECO:0000313" key="1">
    <source>
        <dbReference type="EMBL" id="ETN75710.1"/>
    </source>
</evidence>
<evidence type="ECO:0000313" key="2">
    <source>
        <dbReference type="Proteomes" id="UP000053676"/>
    </source>
</evidence>
<dbReference type="InterPro" id="IPR029063">
    <property type="entry name" value="SAM-dependent_MTases_sf"/>
</dbReference>
<sequence>MNNVNGKFCAYKIMLNYLQKSWWHLFVLSFAVKERTVGTFCPSIPLEPCFTILDKPSLEDDNLVVVRYLKSADAPEITLTTAELETPQELTWKNFNTKHWPVNKLVVRNLYARLMIAMGFIMEALEFDPHQWQNVLVLGLGGGSMSNFLSFVDFVMVNVTSVEISDSMVEIASEWFGLAESDTNTVVVQDALVFVHNAVERGEKYKSILLDACLNERQPIICPIPEFRESNTIQDIANILDDEGVLSVNVLCLRDSIGIEDDLLATYREHFTTCFLIRHNPHQRLLVCTNKEKWSFEEQRSRFMENVRNVDDRFDFNITENIIKSPKENQQLSVLPEIST</sequence>
<dbReference type="Proteomes" id="UP000053676">
    <property type="component" value="Unassembled WGS sequence"/>
</dbReference>
<gene>
    <name evidence="1" type="ORF">NECAME_03682</name>
</gene>
<proteinExistence type="predicted"/>
<dbReference type="Gene3D" id="3.40.50.150">
    <property type="entry name" value="Vaccinia Virus protein VP39"/>
    <property type="match status" value="1"/>
</dbReference>
<reference evidence="2" key="1">
    <citation type="journal article" date="2014" name="Nat. Genet.">
        <title>Genome of the human hookworm Necator americanus.</title>
        <authorList>
            <person name="Tang Y.T."/>
            <person name="Gao X."/>
            <person name="Rosa B.A."/>
            <person name="Abubucker S."/>
            <person name="Hallsworth-Pepin K."/>
            <person name="Martin J."/>
            <person name="Tyagi R."/>
            <person name="Heizer E."/>
            <person name="Zhang X."/>
            <person name="Bhonagiri-Palsikar V."/>
            <person name="Minx P."/>
            <person name="Warren W.C."/>
            <person name="Wang Q."/>
            <person name="Zhan B."/>
            <person name="Hotez P.J."/>
            <person name="Sternberg P.W."/>
            <person name="Dougall A."/>
            <person name="Gaze S.T."/>
            <person name="Mulvenna J."/>
            <person name="Sotillo J."/>
            <person name="Ranganathan S."/>
            <person name="Rabelo E.M."/>
            <person name="Wilson R.K."/>
            <person name="Felgner P.L."/>
            <person name="Bethony J."/>
            <person name="Hawdon J.M."/>
            <person name="Gasser R.B."/>
            <person name="Loukas A."/>
            <person name="Mitreva M."/>
        </authorList>
    </citation>
    <scope>NUCLEOTIDE SEQUENCE [LARGE SCALE GENOMIC DNA]</scope>
</reference>
<dbReference type="AlphaFoldDB" id="W2T132"/>
<organism evidence="1 2">
    <name type="scientific">Necator americanus</name>
    <name type="common">Human hookworm</name>
    <dbReference type="NCBI Taxonomy" id="51031"/>
    <lineage>
        <taxon>Eukaryota</taxon>
        <taxon>Metazoa</taxon>
        <taxon>Ecdysozoa</taxon>
        <taxon>Nematoda</taxon>
        <taxon>Chromadorea</taxon>
        <taxon>Rhabditida</taxon>
        <taxon>Rhabditina</taxon>
        <taxon>Rhabditomorpha</taxon>
        <taxon>Strongyloidea</taxon>
        <taxon>Ancylostomatidae</taxon>
        <taxon>Bunostominae</taxon>
        <taxon>Necator</taxon>
    </lineage>
</organism>
<keyword evidence="2" id="KW-1185">Reference proteome</keyword>
<dbReference type="OrthoDB" id="5791544at2759"/>